<evidence type="ECO:0000256" key="5">
    <source>
        <dbReference type="ARBA" id="ARBA00022989"/>
    </source>
</evidence>
<dbReference type="InterPro" id="IPR027417">
    <property type="entry name" value="P-loop_NTPase"/>
</dbReference>
<dbReference type="Pfam" id="PF23321">
    <property type="entry name" value="R1_ABCA1"/>
    <property type="match status" value="1"/>
</dbReference>
<dbReference type="InterPro" id="IPR017871">
    <property type="entry name" value="ABC_transporter-like_CS"/>
</dbReference>
<evidence type="ECO:0000256" key="6">
    <source>
        <dbReference type="ARBA" id="ARBA00023136"/>
    </source>
</evidence>
<evidence type="ECO:0000256" key="4">
    <source>
        <dbReference type="ARBA" id="ARBA00022840"/>
    </source>
</evidence>
<feature type="transmembrane region" description="Helical" evidence="7">
    <location>
        <begin position="1109"/>
        <end position="1126"/>
    </location>
</feature>
<dbReference type="InterPro" id="IPR013525">
    <property type="entry name" value="ABC2_TM"/>
</dbReference>
<dbReference type="PROSITE" id="PS50893">
    <property type="entry name" value="ABC_TRANSPORTER_2"/>
    <property type="match status" value="2"/>
</dbReference>
<evidence type="ECO:0000256" key="7">
    <source>
        <dbReference type="SAM" id="Phobius"/>
    </source>
</evidence>
<reference evidence="10" key="1">
    <citation type="journal article" date="2015" name="Proc. Natl. Acad. Sci. U.S.A.">
        <title>Genome sequence of the Asian Tiger mosquito, Aedes albopictus, reveals insights into its biology, genetics, and evolution.</title>
        <authorList>
            <person name="Chen X.G."/>
            <person name="Jiang X."/>
            <person name="Gu J."/>
            <person name="Xu M."/>
            <person name="Wu Y."/>
            <person name="Deng Y."/>
            <person name="Zhang C."/>
            <person name="Bonizzoni M."/>
            <person name="Dermauw W."/>
            <person name="Vontas J."/>
            <person name="Armbruster P."/>
            <person name="Huang X."/>
            <person name="Yang Y."/>
            <person name="Zhang H."/>
            <person name="He W."/>
            <person name="Peng H."/>
            <person name="Liu Y."/>
            <person name="Wu K."/>
            <person name="Chen J."/>
            <person name="Lirakis M."/>
            <person name="Topalis P."/>
            <person name="Van Leeuwen T."/>
            <person name="Hall A.B."/>
            <person name="Jiang X."/>
            <person name="Thorpe C."/>
            <person name="Mueller R.L."/>
            <person name="Sun C."/>
            <person name="Waterhouse R.M."/>
            <person name="Yan G."/>
            <person name="Tu Z.J."/>
            <person name="Fang X."/>
            <person name="James A.A."/>
        </authorList>
    </citation>
    <scope>NUCLEOTIDE SEQUENCE [LARGE SCALE GENOMIC DNA]</scope>
    <source>
        <strain evidence="10">Foshan</strain>
    </source>
</reference>
<feature type="transmembrane region" description="Helical" evidence="7">
    <location>
        <begin position="366"/>
        <end position="386"/>
    </location>
</feature>
<dbReference type="SMART" id="SM00382">
    <property type="entry name" value="AAA"/>
    <property type="match status" value="2"/>
</dbReference>
<dbReference type="InterPro" id="IPR003439">
    <property type="entry name" value="ABC_transporter-like_ATP-bd"/>
</dbReference>
<feature type="transmembrane region" description="Helical" evidence="7">
    <location>
        <begin position="1272"/>
        <end position="1294"/>
    </location>
</feature>
<dbReference type="RefSeq" id="XP_029724370.1">
    <property type="nucleotide sequence ID" value="XM_029868510.2"/>
</dbReference>
<accession>A0ABM1Y6K2</accession>
<keyword evidence="3" id="KW-0547">Nucleotide-binding</keyword>
<keyword evidence="10" id="KW-1185">Reference proteome</keyword>
<feature type="transmembrane region" description="Helical" evidence="7">
    <location>
        <begin position="24"/>
        <end position="44"/>
    </location>
</feature>
<feature type="transmembrane region" description="Helical" evidence="7">
    <location>
        <begin position="339"/>
        <end position="360"/>
    </location>
</feature>
<dbReference type="InterPro" id="IPR003593">
    <property type="entry name" value="AAA+_ATPase"/>
</dbReference>
<evidence type="ECO:0000259" key="8">
    <source>
        <dbReference type="PROSITE" id="PS50893"/>
    </source>
</evidence>
<feature type="domain" description="ABC transporter" evidence="8">
    <location>
        <begin position="518"/>
        <end position="748"/>
    </location>
</feature>
<dbReference type="InterPro" id="IPR026082">
    <property type="entry name" value="ABCA"/>
</dbReference>
<proteinExistence type="predicted"/>
<feature type="domain" description="ABC transporter" evidence="8">
    <location>
        <begin position="1341"/>
        <end position="1571"/>
    </location>
</feature>
<dbReference type="PANTHER" id="PTHR19229:SF250">
    <property type="entry name" value="ABC TRANSPORTER DOMAIN-CONTAINING PROTEIN-RELATED"/>
    <property type="match status" value="1"/>
</dbReference>
<feature type="transmembrane region" description="Helical" evidence="7">
    <location>
        <begin position="1202"/>
        <end position="1220"/>
    </location>
</feature>
<dbReference type="Proteomes" id="UP000069940">
    <property type="component" value="Unassembled WGS sequence"/>
</dbReference>
<dbReference type="Pfam" id="PF00005">
    <property type="entry name" value="ABC_tran"/>
    <property type="match status" value="2"/>
</dbReference>
<protein>
    <recommendedName>
        <fullName evidence="8">ABC transporter domain-containing protein</fullName>
    </recommendedName>
</protein>
<keyword evidence="4" id="KW-0067">ATP-binding</keyword>
<keyword evidence="2 7" id="KW-0812">Transmembrane</keyword>
<feature type="transmembrane region" description="Helical" evidence="7">
    <location>
        <begin position="293"/>
        <end position="318"/>
    </location>
</feature>
<feature type="transmembrane region" description="Helical" evidence="7">
    <location>
        <begin position="253"/>
        <end position="273"/>
    </location>
</feature>
<feature type="transmembrane region" description="Helical" evidence="7">
    <location>
        <begin position="1059"/>
        <end position="1079"/>
    </location>
</feature>
<dbReference type="GeneID" id="109420142"/>
<feature type="transmembrane region" description="Helical" evidence="7">
    <location>
        <begin position="888"/>
        <end position="912"/>
    </location>
</feature>
<dbReference type="PANTHER" id="PTHR19229">
    <property type="entry name" value="ATP-BINDING CASSETTE TRANSPORTER SUBFAMILY A ABCA"/>
    <property type="match status" value="1"/>
</dbReference>
<evidence type="ECO:0000313" key="9">
    <source>
        <dbReference type="EnsemblMetazoa" id="AALFPA23_006227.P8069"/>
    </source>
</evidence>
<dbReference type="CDD" id="cd03263">
    <property type="entry name" value="ABC_subfamily_A"/>
    <property type="match status" value="2"/>
</dbReference>
<evidence type="ECO:0000256" key="1">
    <source>
        <dbReference type="ARBA" id="ARBA00004141"/>
    </source>
</evidence>
<evidence type="ECO:0000256" key="3">
    <source>
        <dbReference type="ARBA" id="ARBA00022741"/>
    </source>
</evidence>
<feature type="transmembrane region" description="Helical" evidence="7">
    <location>
        <begin position="398"/>
        <end position="416"/>
    </location>
</feature>
<comment type="subcellular location">
    <subcellularLocation>
        <location evidence="1">Membrane</location>
        <topology evidence="1">Multi-pass membrane protein</topology>
    </subcellularLocation>
</comment>
<feature type="transmembrane region" description="Helical" evidence="7">
    <location>
        <begin position="1138"/>
        <end position="1162"/>
    </location>
</feature>
<dbReference type="PROSITE" id="PS00211">
    <property type="entry name" value="ABC_TRANSPORTER_1"/>
    <property type="match status" value="1"/>
</dbReference>
<feature type="transmembrane region" description="Helical" evidence="7">
    <location>
        <begin position="442"/>
        <end position="463"/>
    </location>
</feature>
<dbReference type="SUPFAM" id="SSF52540">
    <property type="entry name" value="P-loop containing nucleoside triphosphate hydrolases"/>
    <property type="match status" value="2"/>
</dbReference>
<reference evidence="9" key="2">
    <citation type="submission" date="2025-05" db="UniProtKB">
        <authorList>
            <consortium name="EnsemblMetazoa"/>
        </authorList>
    </citation>
    <scope>IDENTIFICATION</scope>
    <source>
        <strain evidence="9">Foshan</strain>
    </source>
</reference>
<evidence type="ECO:0000313" key="10">
    <source>
        <dbReference type="Proteomes" id="UP000069940"/>
    </source>
</evidence>
<name>A0ABM1Y6K2_AEDAL</name>
<dbReference type="InterPro" id="IPR056264">
    <property type="entry name" value="R2_ABCA1-4-like"/>
</dbReference>
<dbReference type="Pfam" id="PF12698">
    <property type="entry name" value="ABC2_membrane_3"/>
    <property type="match status" value="2"/>
</dbReference>
<dbReference type="Gene3D" id="3.40.50.300">
    <property type="entry name" value="P-loop containing nucleotide triphosphate hydrolases"/>
    <property type="match status" value="2"/>
</dbReference>
<evidence type="ECO:0000256" key="2">
    <source>
        <dbReference type="ARBA" id="ARBA00022692"/>
    </source>
</evidence>
<organism evidence="9 10">
    <name type="scientific">Aedes albopictus</name>
    <name type="common">Asian tiger mosquito</name>
    <name type="synonym">Stegomyia albopicta</name>
    <dbReference type="NCBI Taxonomy" id="7160"/>
    <lineage>
        <taxon>Eukaryota</taxon>
        <taxon>Metazoa</taxon>
        <taxon>Ecdysozoa</taxon>
        <taxon>Arthropoda</taxon>
        <taxon>Hexapoda</taxon>
        <taxon>Insecta</taxon>
        <taxon>Pterygota</taxon>
        <taxon>Neoptera</taxon>
        <taxon>Endopterygota</taxon>
        <taxon>Diptera</taxon>
        <taxon>Nematocera</taxon>
        <taxon>Culicoidea</taxon>
        <taxon>Culicidae</taxon>
        <taxon>Culicinae</taxon>
        <taxon>Aedini</taxon>
        <taxon>Aedes</taxon>
        <taxon>Stegomyia</taxon>
    </lineage>
</organism>
<sequence>MGTSNWNKFLLLFWKNWIIQKRHYVQTIFEILIPALACAVLILIRGLVDPEVYRESTVWNALPTDTIEHILPEVNPLIDPPISFVLAYSPECPLVTRIVSNAAQQIREPLDSEPFQNALQMENFLRNNNTLVGIEFPDSYQTLSELPEKVSYSLRFPAEMRTFQDQFSAFWANWYTELMFPQFQIAGAKDRERDDGGYPANYFNESFIAVQSAVYRAIILERDPSFEFEAVLLRRFPYPPYYQDALLAGLENLLPLIVVIAFFYTAINTVKYITVEKERQLKETMKIMGLSSWLHWSAWFVKCILLLMVSISLITALLCANLTTNSELAVFEYADWSAVWIYLFVFSVTSICYCFMMSTIFTKANIAAGVSGLIWFIMIVPYNIVFASYDTIALPVKLALCLFSNSAMSFGFMLMMRHEGTSSGLQWSNLFEPVTMDDDLTVGYTMIMLLVDALLYLLVALYIEKVFPGEFGVGQPWYFLFTKNFWAGNAKISSKISPAYVADNDALEPEPLDKRAGIQIRNLRKEYDKNKIAVSGLSLNMFEDQITVLLGHNGAGKTTTMSMLTGMFAPTSGTAIIDGFDIRTDLDSVRGSLGLCPQHNVLFDELTVSEHIEFFARLKGVPKEKIKSEIDHYVKILELDDKINAQSRTLSGGMKRKVSVGIALCGGSKVVLCDEPTSGMDPSARRALWDLLIEEKKGRTILLSTHFMDEADILGDRIAIMAEGELKAVGSSFFLKKRFGVGYRLICVKDEGCNFEGLQNLLKRYIPDIECDTDIGTELSFVLNENYTSIFQHMLRDLEDNAHRLGVKNYGISLTTMEEVFLKVGSDSYALDKKLSSNERYETAPASNMASTVKLHEENESLLGGSKLVINQIRSMFLKKMISTKRSWVQQLVQALIPIYFMVVTVVIVRSFPGLSNLPPLSISVYNYSSTTTLLELRTPNDDIFRGYQTLFQGYPSSHHLQTINKDMIDHILSLSDANIGLVNRKYMTAATLGDSNHTVWFNPQGYHTAPLGIDFLYNALLKTVCPSCEIRTVNKPLPYRPNTRFTQLQAGNNLGFQLSFNTGFAMSFIAALYIMFYIKERTSRAKLLQFVSGVNVFTFWIVSFVWDYFTFIITALIYLATLAAFQEEGWSSGEELGRVFLIVCVFGFAFLPITYLFSFWFEIPSTGFVKMMLINIFSGSIFFTAVFLLKFETFNLEDVANVLEWIFMVFPLFSLSQSLSNINVLVTTKSVCNQQCAAIPFCTESFICTQFPSCCDTEIFTWNTKGVNRQLLYMSAVGLIGFIVLIAIELRVFQRVWNRRYQRDRRTLPEVENADMDNDVYSEKQRVSRMSKREIQDTNLVVQDLTKYYQRFLAVNQLSVSVDTSECFGLLGVNGAGKTSTFKMLTGDENISSGQAWVKGINLKSNMNEVHKHIGYCPQFDAVLEDLTGRETLRIFALIRGISDQDIKTASEKLAVELNFMQHIDKRIKEYSGGNKRKLSTALALLANPTVVYLDEPTTGMDPGAKRQLWNVILNVKKSGKSIVLTSHSMEECEALCTRLAIMVNGEFKCIGSTQHLKNKFSKGYFLTVKIRKNPMEMANAQGGQTVKTYVMENFEGAMLREEHQDSLTFHIAQSSMKWSTMFGLMETAKQTLEIEDYALGQTSLEQVFLFFTKYQRLTDDS</sequence>
<keyword evidence="5 7" id="KW-1133">Transmembrane helix</keyword>
<feature type="transmembrane region" description="Helical" evidence="7">
    <location>
        <begin position="1168"/>
        <end position="1190"/>
    </location>
</feature>
<dbReference type="EnsemblMetazoa" id="AALFPA23_006227.R8069">
    <property type="protein sequence ID" value="AALFPA23_006227.P8069"/>
    <property type="gene ID" value="AALFPA23_006227"/>
</dbReference>
<keyword evidence="6 7" id="KW-0472">Membrane</keyword>